<evidence type="ECO:0000313" key="3">
    <source>
        <dbReference type="EMBL" id="MFC7199441.1"/>
    </source>
</evidence>
<reference evidence="3 4" key="1">
    <citation type="journal article" date="2019" name="Int. J. Syst. Evol. Microbiol.">
        <title>The Global Catalogue of Microorganisms (GCM) 10K type strain sequencing project: providing services to taxonomists for standard genome sequencing and annotation.</title>
        <authorList>
            <consortium name="The Broad Institute Genomics Platform"/>
            <consortium name="The Broad Institute Genome Sequencing Center for Infectious Disease"/>
            <person name="Wu L."/>
            <person name="Ma J."/>
        </authorList>
    </citation>
    <scope>NUCLEOTIDE SEQUENCE [LARGE SCALE GENOMIC DNA]</scope>
    <source>
        <strain evidence="3 4">XZGYJ-43</strain>
    </source>
</reference>
<evidence type="ECO:0000259" key="2">
    <source>
        <dbReference type="Pfam" id="PF12804"/>
    </source>
</evidence>
<dbReference type="InterPro" id="IPR029044">
    <property type="entry name" value="Nucleotide-diphossugar_trans"/>
</dbReference>
<name>A0ABD5Z2L7_9EURY</name>
<feature type="domain" description="MobA-like NTP transferase" evidence="2">
    <location>
        <begin position="2"/>
        <end position="119"/>
    </location>
</feature>
<keyword evidence="4" id="KW-1185">Reference proteome</keyword>
<gene>
    <name evidence="3" type="ORF">ACFQJ9_08460</name>
</gene>
<dbReference type="PANTHER" id="PTHR19136">
    <property type="entry name" value="MOLYBDENUM COFACTOR GUANYLYLTRANSFERASE"/>
    <property type="match status" value="1"/>
</dbReference>
<proteinExistence type="predicted"/>
<dbReference type="EMBL" id="JBHTAR010000011">
    <property type="protein sequence ID" value="MFC7199441.1"/>
    <property type="molecule type" value="Genomic_DNA"/>
</dbReference>
<dbReference type="RefSeq" id="WP_328518048.1">
    <property type="nucleotide sequence ID" value="NZ_CP122312.1"/>
</dbReference>
<evidence type="ECO:0000313" key="4">
    <source>
        <dbReference type="Proteomes" id="UP001596447"/>
    </source>
</evidence>
<dbReference type="PANTHER" id="PTHR19136:SF86">
    <property type="entry name" value="ADENOSYLCOBINAMIDE-PHOSPHATE GUANYLYLTRANSFERASE"/>
    <property type="match status" value="1"/>
</dbReference>
<evidence type="ECO:0000256" key="1">
    <source>
        <dbReference type="ARBA" id="ARBA00022679"/>
    </source>
</evidence>
<dbReference type="InterPro" id="IPR025877">
    <property type="entry name" value="MobA-like_NTP_Trfase"/>
</dbReference>
<dbReference type="Proteomes" id="UP001596447">
    <property type="component" value="Unassembled WGS sequence"/>
</dbReference>
<dbReference type="Pfam" id="PF12804">
    <property type="entry name" value="NTP_transf_3"/>
    <property type="match status" value="1"/>
</dbReference>
<dbReference type="Gene3D" id="3.90.550.10">
    <property type="entry name" value="Spore Coat Polysaccharide Biosynthesis Protein SpsA, Chain A"/>
    <property type="match status" value="1"/>
</dbReference>
<comment type="caution">
    <text evidence="3">The sequence shown here is derived from an EMBL/GenBank/DDBJ whole genome shotgun (WGS) entry which is preliminary data.</text>
</comment>
<protein>
    <submittedName>
        <fullName evidence="3">NTP transferase domain-containing protein</fullName>
    </submittedName>
</protein>
<dbReference type="SUPFAM" id="SSF53448">
    <property type="entry name" value="Nucleotide-diphospho-sugar transferases"/>
    <property type="match status" value="1"/>
</dbReference>
<keyword evidence="1 3" id="KW-0808">Transferase</keyword>
<sequence>MCGGRGTRLDSDVEKPLFEVAGRPMVDRVFEALAESAVDDVYAVVSPHAPDTREHLDGVCPTIETPGEGYVSDLLAALDTGRVETPVLTVAADLPLLEGEVVDTVLDAADGSTSVRVPAALKRELGVSCDEDGAWVPTGVNVVGDDEDTVFRSHDPRLAVNVNHRRDAAVAERLLSARGESA</sequence>
<dbReference type="GO" id="GO:0016779">
    <property type="term" value="F:nucleotidyltransferase activity"/>
    <property type="evidence" value="ECO:0007669"/>
    <property type="project" value="UniProtKB-ARBA"/>
</dbReference>
<organism evidence="3 4">
    <name type="scientific">Halospeciosus flavus</name>
    <dbReference type="NCBI Taxonomy" id="3032283"/>
    <lineage>
        <taxon>Archaea</taxon>
        <taxon>Methanobacteriati</taxon>
        <taxon>Methanobacteriota</taxon>
        <taxon>Stenosarchaea group</taxon>
        <taxon>Halobacteria</taxon>
        <taxon>Halobacteriales</taxon>
        <taxon>Halobacteriaceae</taxon>
        <taxon>Halospeciosus</taxon>
    </lineage>
</organism>
<accession>A0ABD5Z2L7</accession>
<dbReference type="AlphaFoldDB" id="A0ABD5Z2L7"/>